<accession>A0A248LH51</accession>
<dbReference type="OMA" id="FICSMND"/>
<reference evidence="5" key="1">
    <citation type="submission" date="2017-06" db="EMBL/GenBank/DDBJ databases">
        <title>Whole genome sequence of Laribacter hongkongensis LHGZ1.</title>
        <authorList>
            <person name="Chen D."/>
            <person name="Wu H."/>
            <person name="Chen J."/>
        </authorList>
    </citation>
    <scope>NUCLEOTIDE SEQUENCE [LARGE SCALE GENOMIC DNA]</scope>
    <source>
        <strain evidence="5">LHGZ1</strain>
    </source>
</reference>
<evidence type="ECO:0000313" key="5">
    <source>
        <dbReference type="Proteomes" id="UP000197424"/>
    </source>
</evidence>
<comment type="similarity">
    <text evidence="1 2">Belongs to the anti-sigma-factor antagonist family.</text>
</comment>
<dbReference type="PANTHER" id="PTHR33495:SF2">
    <property type="entry name" value="ANTI-SIGMA FACTOR ANTAGONIST TM_1081-RELATED"/>
    <property type="match status" value="1"/>
</dbReference>
<dbReference type="AlphaFoldDB" id="A0A248LH51"/>
<dbReference type="NCBIfam" id="TIGR00377">
    <property type="entry name" value="ant_ant_sig"/>
    <property type="match status" value="1"/>
</dbReference>
<dbReference type="SUPFAM" id="SSF52091">
    <property type="entry name" value="SpoIIaa-like"/>
    <property type="match status" value="1"/>
</dbReference>
<dbReference type="InterPro" id="IPR003658">
    <property type="entry name" value="Anti-sigma_ant"/>
</dbReference>
<dbReference type="CDD" id="cd07043">
    <property type="entry name" value="STAS_anti-anti-sigma_factors"/>
    <property type="match status" value="1"/>
</dbReference>
<proteinExistence type="inferred from homology"/>
<gene>
    <name evidence="4" type="ORF">LHGZ1_1257</name>
</gene>
<evidence type="ECO:0000313" key="4">
    <source>
        <dbReference type="EMBL" id="ASJ24088.1"/>
    </source>
</evidence>
<dbReference type="Gene3D" id="3.30.750.24">
    <property type="entry name" value="STAS domain"/>
    <property type="match status" value="1"/>
</dbReference>
<dbReference type="RefSeq" id="WP_012696306.1">
    <property type="nucleotide sequence ID" value="NZ_CP022115.1"/>
</dbReference>
<feature type="domain" description="STAS" evidence="3">
    <location>
        <begin position="12"/>
        <end position="112"/>
    </location>
</feature>
<dbReference type="PANTHER" id="PTHR33495">
    <property type="entry name" value="ANTI-SIGMA FACTOR ANTAGONIST TM_1081-RELATED-RELATED"/>
    <property type="match status" value="1"/>
</dbReference>
<evidence type="ECO:0000256" key="1">
    <source>
        <dbReference type="ARBA" id="ARBA00009013"/>
    </source>
</evidence>
<dbReference type="OrthoDB" id="9796076at2"/>
<dbReference type="EMBL" id="CP022115">
    <property type="protein sequence ID" value="ASJ24088.1"/>
    <property type="molecule type" value="Genomic_DNA"/>
</dbReference>
<name>A0A248LH51_9NEIS</name>
<evidence type="ECO:0000256" key="2">
    <source>
        <dbReference type="RuleBase" id="RU003749"/>
    </source>
</evidence>
<dbReference type="GeneID" id="75110279"/>
<protein>
    <recommendedName>
        <fullName evidence="2">Anti-sigma factor antagonist</fullName>
    </recommendedName>
</protein>
<organism evidence="4 5">
    <name type="scientific">Laribacter hongkongensis</name>
    <dbReference type="NCBI Taxonomy" id="168471"/>
    <lineage>
        <taxon>Bacteria</taxon>
        <taxon>Pseudomonadati</taxon>
        <taxon>Pseudomonadota</taxon>
        <taxon>Betaproteobacteria</taxon>
        <taxon>Neisseriales</taxon>
        <taxon>Aquaspirillaceae</taxon>
        <taxon>Laribacter</taxon>
    </lineage>
</organism>
<dbReference type="PROSITE" id="PS50801">
    <property type="entry name" value="STAS"/>
    <property type="match status" value="1"/>
</dbReference>
<dbReference type="Pfam" id="PF01740">
    <property type="entry name" value="STAS"/>
    <property type="match status" value="1"/>
</dbReference>
<dbReference type="InterPro" id="IPR002645">
    <property type="entry name" value="STAS_dom"/>
</dbReference>
<dbReference type="GO" id="GO:0043856">
    <property type="term" value="F:anti-sigma factor antagonist activity"/>
    <property type="evidence" value="ECO:0007669"/>
    <property type="project" value="InterPro"/>
</dbReference>
<sequence>MQLDITSFDDGPGVLVAIDGEHLDAGNAAAFKALIQPCLDQHALVVVDMSRLRFVDSSGLGAMLSCLRHMNNKQGQLMLFALSKPVRSLFELVRMHRIFAIYNDLSEAMASVSR</sequence>
<evidence type="ECO:0000259" key="3">
    <source>
        <dbReference type="PROSITE" id="PS50801"/>
    </source>
</evidence>
<dbReference type="InterPro" id="IPR036513">
    <property type="entry name" value="STAS_dom_sf"/>
</dbReference>
<dbReference type="Proteomes" id="UP000197424">
    <property type="component" value="Chromosome"/>
</dbReference>